<evidence type="ECO:0000313" key="2">
    <source>
        <dbReference type="Proteomes" id="UP001565369"/>
    </source>
</evidence>
<sequence>MEILRMLSTLGLMGAMRSLSSAYEAATGVRIDADFAPTLALLKRLRDGEAADLVILTREGLDEMIAEGRVLSESAADLARSYVGIAVRAGQAHPDIGSEAALRRTLLAARSIAYSRLGASGVYFAQLIVRMGIAAEINAKATIVEQGFTAERLVSGEADLAVQQISELKQVGGIEVVGPIPHELQTPAVFSAGRMAGAKHADAADRLLRYLASPEVVPSCVNRDSSLEFAGAGTQRDDHADLSPCHRPRACRAVGGARAIGRSGVVRPGRGRSQRSRQAG</sequence>
<dbReference type="Proteomes" id="UP001565369">
    <property type="component" value="Unassembled WGS sequence"/>
</dbReference>
<name>A0ABV4G5C9_9BRAD</name>
<comment type="caution">
    <text evidence="1">The sequence shown here is derived from an EMBL/GenBank/DDBJ whole genome shotgun (WGS) entry which is preliminary data.</text>
</comment>
<dbReference type="PANTHER" id="PTHR30632:SF11">
    <property type="entry name" value="BLR4797 PROTEIN"/>
    <property type="match status" value="1"/>
</dbReference>
<reference evidence="1 2" key="1">
    <citation type="submission" date="2024-07" db="EMBL/GenBank/DDBJ databases">
        <title>Genomic Encyclopedia of Type Strains, Phase V (KMG-V): Genome sequencing to study the core and pangenomes of soil and plant-associated prokaryotes.</title>
        <authorList>
            <person name="Whitman W."/>
        </authorList>
    </citation>
    <scope>NUCLEOTIDE SEQUENCE [LARGE SCALE GENOMIC DNA]</scope>
    <source>
        <strain evidence="1 2">USDA 152</strain>
    </source>
</reference>
<protein>
    <submittedName>
        <fullName evidence="1">Molybdate transport system substrate-binding protein</fullName>
    </submittedName>
</protein>
<dbReference type="InterPro" id="IPR050682">
    <property type="entry name" value="ModA/WtpA"/>
</dbReference>
<dbReference type="SUPFAM" id="SSF53850">
    <property type="entry name" value="Periplasmic binding protein-like II"/>
    <property type="match status" value="1"/>
</dbReference>
<dbReference type="Pfam" id="PF13531">
    <property type="entry name" value="SBP_bac_11"/>
    <property type="match status" value="1"/>
</dbReference>
<dbReference type="EMBL" id="JBGBZJ010000003">
    <property type="protein sequence ID" value="MEY9458311.1"/>
    <property type="molecule type" value="Genomic_DNA"/>
</dbReference>
<gene>
    <name evidence="1" type="ORF">ABIG07_007259</name>
</gene>
<dbReference type="PANTHER" id="PTHR30632">
    <property type="entry name" value="MOLYBDATE-BINDING PERIPLASMIC PROTEIN"/>
    <property type="match status" value="1"/>
</dbReference>
<evidence type="ECO:0000313" key="1">
    <source>
        <dbReference type="EMBL" id="MEY9458311.1"/>
    </source>
</evidence>
<dbReference type="Gene3D" id="3.40.190.10">
    <property type="entry name" value="Periplasmic binding protein-like II"/>
    <property type="match status" value="2"/>
</dbReference>
<proteinExistence type="predicted"/>
<organism evidence="1 2">
    <name type="scientific">Bradyrhizobium ottawaense</name>
    <dbReference type="NCBI Taxonomy" id="931866"/>
    <lineage>
        <taxon>Bacteria</taxon>
        <taxon>Pseudomonadati</taxon>
        <taxon>Pseudomonadota</taxon>
        <taxon>Alphaproteobacteria</taxon>
        <taxon>Hyphomicrobiales</taxon>
        <taxon>Nitrobacteraceae</taxon>
        <taxon>Bradyrhizobium</taxon>
    </lineage>
</organism>
<keyword evidence="2" id="KW-1185">Reference proteome</keyword>
<accession>A0ABV4G5C9</accession>